<name>A0A0D0IRM1_9BACT</name>
<dbReference type="RefSeq" id="WP_042519944.1">
    <property type="nucleotide sequence ID" value="NZ_JXQK01000080.1"/>
</dbReference>
<organism evidence="2 3">
    <name type="scientific">Prevotella pectinovora</name>
    <dbReference type="NCBI Taxonomy" id="1602169"/>
    <lineage>
        <taxon>Bacteria</taxon>
        <taxon>Pseudomonadati</taxon>
        <taxon>Bacteroidota</taxon>
        <taxon>Bacteroidia</taxon>
        <taxon>Bacteroidales</taxon>
        <taxon>Prevotellaceae</taxon>
        <taxon>Prevotella</taxon>
    </lineage>
</organism>
<feature type="domain" description="BioF2-like acetyltransferase" evidence="1">
    <location>
        <begin position="183"/>
        <end position="337"/>
    </location>
</feature>
<dbReference type="Gene3D" id="3.40.630.30">
    <property type="match status" value="1"/>
</dbReference>
<proteinExistence type="predicted"/>
<evidence type="ECO:0000313" key="3">
    <source>
        <dbReference type="Proteomes" id="UP000032046"/>
    </source>
</evidence>
<dbReference type="InterPro" id="IPR038740">
    <property type="entry name" value="BioF2-like_GNAT_dom"/>
</dbReference>
<sequence length="353" mass="40888">MPKGLLSFSSHNDINEIKTEWTELDRKAEENGVRYVEYTYYQTYEWNEFLFRHTTRGFGKFASAMRYHLVRLDGRPFAIIPTLVTRLSKKVRIPSCRVAGVLNICCPYTGEWDGEMTAAIAGYIETAHKGMKISFADVPMAAPFAGVMKRIGGELKERTSYHVPLDGFESHEDYVASLNKNIYKNIRKAYNHLKTDSKRMELKVYRRGGMPDDGYMRSLWKLYLRRKMAWRHRKTGAMSEIGISLKAMYETRSGCANRSLKTLDAAELYVLHIDDRPAAFMIVYRHRNHLLMPKLAIDTSFSRYSPGILLILEASKRWIDEGVADFDMCRGDERYKKEMGGQNEPLCRIDKRL</sequence>
<evidence type="ECO:0000259" key="1">
    <source>
        <dbReference type="Pfam" id="PF13480"/>
    </source>
</evidence>
<reference evidence="2 3" key="1">
    <citation type="submission" date="2015-01" db="EMBL/GenBank/DDBJ databases">
        <title>Comparative genomics of non-oral Prevotella species.</title>
        <authorList>
            <person name="Accetto T."/>
            <person name="Nograsek B."/>
            <person name="Avgustin G."/>
        </authorList>
    </citation>
    <scope>NUCLEOTIDE SEQUENCE [LARGE SCALE GENOMIC DNA]</scope>
    <source>
        <strain evidence="2 3">P5-119</strain>
    </source>
</reference>
<dbReference type="Pfam" id="PF13480">
    <property type="entry name" value="Acetyltransf_6"/>
    <property type="match status" value="1"/>
</dbReference>
<dbReference type="InterPro" id="IPR016181">
    <property type="entry name" value="Acyl_CoA_acyltransferase"/>
</dbReference>
<dbReference type="SUPFAM" id="SSF55729">
    <property type="entry name" value="Acyl-CoA N-acyltransferases (Nat)"/>
    <property type="match status" value="1"/>
</dbReference>
<gene>
    <name evidence="2" type="ORF">ST44_10805</name>
</gene>
<comment type="caution">
    <text evidence="2">The sequence shown here is derived from an EMBL/GenBank/DDBJ whole genome shotgun (WGS) entry which is preliminary data.</text>
</comment>
<keyword evidence="3" id="KW-1185">Reference proteome</keyword>
<dbReference type="AlphaFoldDB" id="A0A0D0IRM1"/>
<dbReference type="EMBL" id="JXQK01000080">
    <property type="protein sequence ID" value="KIP60491.1"/>
    <property type="molecule type" value="Genomic_DNA"/>
</dbReference>
<dbReference type="Proteomes" id="UP000032046">
    <property type="component" value="Unassembled WGS sequence"/>
</dbReference>
<evidence type="ECO:0000313" key="2">
    <source>
        <dbReference type="EMBL" id="KIP60491.1"/>
    </source>
</evidence>
<accession>A0A0D0IRM1</accession>
<protein>
    <recommendedName>
        <fullName evidence="1">BioF2-like acetyltransferase domain-containing protein</fullName>
    </recommendedName>
</protein>